<proteinExistence type="predicted"/>
<evidence type="ECO:0000313" key="3">
    <source>
        <dbReference type="Proteomes" id="UP001530315"/>
    </source>
</evidence>
<feature type="region of interest" description="Disordered" evidence="1">
    <location>
        <begin position="1"/>
        <end position="30"/>
    </location>
</feature>
<gene>
    <name evidence="2" type="ORF">ACHAW5_002175</name>
</gene>
<dbReference type="AlphaFoldDB" id="A0ABD3P7K1"/>
<dbReference type="EMBL" id="JALLAZ020000985">
    <property type="protein sequence ID" value="KAL3783151.1"/>
    <property type="molecule type" value="Genomic_DNA"/>
</dbReference>
<comment type="caution">
    <text evidence="2">The sequence shown here is derived from an EMBL/GenBank/DDBJ whole genome shotgun (WGS) entry which is preliminary data.</text>
</comment>
<sequence length="30" mass="3593">MFTFTSRPSTKKASRVSQRRRDCHVRQAVR</sequence>
<keyword evidence="3" id="KW-1185">Reference proteome</keyword>
<organism evidence="2 3">
    <name type="scientific">Stephanodiscus triporus</name>
    <dbReference type="NCBI Taxonomy" id="2934178"/>
    <lineage>
        <taxon>Eukaryota</taxon>
        <taxon>Sar</taxon>
        <taxon>Stramenopiles</taxon>
        <taxon>Ochrophyta</taxon>
        <taxon>Bacillariophyta</taxon>
        <taxon>Coscinodiscophyceae</taxon>
        <taxon>Thalassiosirophycidae</taxon>
        <taxon>Stephanodiscales</taxon>
        <taxon>Stephanodiscaceae</taxon>
        <taxon>Stephanodiscus</taxon>
    </lineage>
</organism>
<accession>A0ABD3P7K1</accession>
<protein>
    <submittedName>
        <fullName evidence="2">Uncharacterized protein</fullName>
    </submittedName>
</protein>
<reference evidence="2 3" key="1">
    <citation type="submission" date="2024-10" db="EMBL/GenBank/DDBJ databases">
        <title>Updated reference genomes for cyclostephanoid diatoms.</title>
        <authorList>
            <person name="Roberts W.R."/>
            <person name="Alverson A.J."/>
        </authorList>
    </citation>
    <scope>NUCLEOTIDE SEQUENCE [LARGE SCALE GENOMIC DNA]</scope>
    <source>
        <strain evidence="2 3">AJA276-08</strain>
    </source>
</reference>
<feature type="compositionally biased region" description="Basic residues" evidence="1">
    <location>
        <begin position="9"/>
        <end position="30"/>
    </location>
</feature>
<evidence type="ECO:0000256" key="1">
    <source>
        <dbReference type="SAM" id="MobiDB-lite"/>
    </source>
</evidence>
<dbReference type="Proteomes" id="UP001530315">
    <property type="component" value="Unassembled WGS sequence"/>
</dbReference>
<name>A0ABD3P7K1_9STRA</name>
<evidence type="ECO:0000313" key="2">
    <source>
        <dbReference type="EMBL" id="KAL3783151.1"/>
    </source>
</evidence>